<keyword evidence="3" id="KW-0272">Extracellular matrix</keyword>
<feature type="compositionally biased region" description="Basic and acidic residues" evidence="7">
    <location>
        <begin position="255"/>
        <end position="266"/>
    </location>
</feature>
<feature type="compositionally biased region" description="Low complexity" evidence="7">
    <location>
        <begin position="275"/>
        <end position="284"/>
    </location>
</feature>
<evidence type="ECO:0000256" key="5">
    <source>
        <dbReference type="ARBA" id="ARBA00023119"/>
    </source>
</evidence>
<keyword evidence="2" id="KW-0964">Secreted</keyword>
<feature type="compositionally biased region" description="Basic and acidic residues" evidence="7">
    <location>
        <begin position="285"/>
        <end position="308"/>
    </location>
</feature>
<evidence type="ECO:0000256" key="3">
    <source>
        <dbReference type="ARBA" id="ARBA00022530"/>
    </source>
</evidence>
<evidence type="ECO:0000256" key="4">
    <source>
        <dbReference type="ARBA" id="ARBA00022729"/>
    </source>
</evidence>
<dbReference type="PANTHER" id="PTHR15427:SF51">
    <property type="entry name" value="OTOLIN 1"/>
    <property type="match status" value="1"/>
</dbReference>
<accession>A0ABV0NX57</accession>
<dbReference type="InterPro" id="IPR008983">
    <property type="entry name" value="Tumour_necrosis_fac-like_dom"/>
</dbReference>
<organism evidence="9 10">
    <name type="scientific">Goodea atripinnis</name>
    <dbReference type="NCBI Taxonomy" id="208336"/>
    <lineage>
        <taxon>Eukaryota</taxon>
        <taxon>Metazoa</taxon>
        <taxon>Chordata</taxon>
        <taxon>Craniata</taxon>
        <taxon>Vertebrata</taxon>
        <taxon>Euteleostomi</taxon>
        <taxon>Actinopterygii</taxon>
        <taxon>Neopterygii</taxon>
        <taxon>Teleostei</taxon>
        <taxon>Neoteleostei</taxon>
        <taxon>Acanthomorphata</taxon>
        <taxon>Ovalentaria</taxon>
        <taxon>Atherinomorphae</taxon>
        <taxon>Cyprinodontiformes</taxon>
        <taxon>Goodeidae</taxon>
        <taxon>Goodea</taxon>
    </lineage>
</organism>
<comment type="caution">
    <text evidence="9">The sequence shown here is derived from an EMBL/GenBank/DDBJ whole genome shotgun (WGS) entry which is preliminary data.</text>
</comment>
<feature type="domain" description="C1q" evidence="8">
    <location>
        <begin position="445"/>
        <end position="581"/>
    </location>
</feature>
<evidence type="ECO:0000256" key="2">
    <source>
        <dbReference type="ARBA" id="ARBA00022525"/>
    </source>
</evidence>
<dbReference type="EMBL" id="JAHRIO010052249">
    <property type="protein sequence ID" value="MEQ2175890.1"/>
    <property type="molecule type" value="Genomic_DNA"/>
</dbReference>
<gene>
    <name evidence="9" type="ORF">GOODEAATRI_022328</name>
</gene>
<evidence type="ECO:0000259" key="8">
    <source>
        <dbReference type="PROSITE" id="PS50871"/>
    </source>
</evidence>
<feature type="region of interest" description="Disordered" evidence="7">
    <location>
        <begin position="217"/>
        <end position="431"/>
    </location>
</feature>
<keyword evidence="4" id="KW-0732">Signal</keyword>
<dbReference type="SUPFAM" id="SSF49842">
    <property type="entry name" value="TNF-like"/>
    <property type="match status" value="1"/>
</dbReference>
<keyword evidence="10" id="KW-1185">Reference proteome</keyword>
<dbReference type="PROSITE" id="PS50871">
    <property type="entry name" value="C1Q"/>
    <property type="match status" value="1"/>
</dbReference>
<sequence>MPRVSGDPLPRRPLLLAQITVTWDCRPPPFCFTQKIPPIDEMFFHPNLAEVTEGPGALGSADKTSLGMINDFSTHTQLGLNVAFFQCILRSRSTMRIISCQWTLVAVVISLSVVFCTKAKTTAKPKYLYTKKPVPQVTLHNPVTTSVPKTFKIVATPNPVQPQPPPQPTAVRTTYSKHNLPHYSENPEPPGVGPENYTLDYNECYFNFCECCPPERGPRGSKGERGSAGTPGDIGPAGPQGIPGPPGMSGPVGFKGEKGDKGERGHSGTPGPSGIPGKPGQKGEPGLKGEKGKVGFEGVKGEQGEKGEPGQNGTAGEKGEPGLQGPVGPPGTAMGQGPKGEKGDKGDCGIFGERGPKGDRGDPGAPGMQGAMGIPGLHGKHGTPGPVGIRGDPGHPGPPGEPGVPGPQGPQGIRGMSGAKGDRGYPGIRGDRGFRGLKGAKGSGMLQKRSAFSVGISPKKSFPPSGFPIRFDKIFYNEENHFNRSSNIFTCVHPGVYVFSFHITVRNQPLRATLVVNGARKVRTRDSLHGQDIDQASTLVVVRLAGGDQVWMETFRDWNGVYASSEDDSIFSGFLLYSDKA</sequence>
<dbReference type="Pfam" id="PF00386">
    <property type="entry name" value="C1q"/>
    <property type="match status" value="1"/>
</dbReference>
<dbReference type="PRINTS" id="PR00007">
    <property type="entry name" value="COMPLEMNTC1Q"/>
</dbReference>
<keyword evidence="5" id="KW-0176">Collagen</keyword>
<keyword evidence="6" id="KW-0325">Glycoprotein</keyword>
<evidence type="ECO:0000256" key="6">
    <source>
        <dbReference type="ARBA" id="ARBA00023180"/>
    </source>
</evidence>
<dbReference type="SMART" id="SM00110">
    <property type="entry name" value="C1Q"/>
    <property type="match status" value="1"/>
</dbReference>
<protein>
    <recommendedName>
        <fullName evidence="8">C1q domain-containing protein</fullName>
    </recommendedName>
</protein>
<name>A0ABV0NX57_9TELE</name>
<dbReference type="PANTHER" id="PTHR15427">
    <property type="entry name" value="EMILIN ELASTIN MICROFIBRIL INTERFACE-LOCATED PROTEIN ELASTIN MICROFIBRIL INTERFACER"/>
    <property type="match status" value="1"/>
</dbReference>
<dbReference type="Proteomes" id="UP001476798">
    <property type="component" value="Unassembled WGS sequence"/>
</dbReference>
<proteinExistence type="predicted"/>
<evidence type="ECO:0000313" key="10">
    <source>
        <dbReference type="Proteomes" id="UP001476798"/>
    </source>
</evidence>
<feature type="compositionally biased region" description="Low complexity" evidence="7">
    <location>
        <begin position="231"/>
        <end position="240"/>
    </location>
</feature>
<evidence type="ECO:0000313" key="9">
    <source>
        <dbReference type="EMBL" id="MEQ2175890.1"/>
    </source>
</evidence>
<dbReference type="InterPro" id="IPR008160">
    <property type="entry name" value="Collagen"/>
</dbReference>
<comment type="subcellular location">
    <subcellularLocation>
        <location evidence="1">Secreted</location>
        <location evidence="1">Extracellular space</location>
        <location evidence="1">Extracellular matrix</location>
    </subcellularLocation>
</comment>
<feature type="compositionally biased region" description="Pro residues" evidence="7">
    <location>
        <begin position="395"/>
        <end position="408"/>
    </location>
</feature>
<evidence type="ECO:0000256" key="1">
    <source>
        <dbReference type="ARBA" id="ARBA00004498"/>
    </source>
</evidence>
<dbReference type="InterPro" id="IPR050392">
    <property type="entry name" value="Collagen/C1q_domain"/>
</dbReference>
<dbReference type="InterPro" id="IPR001073">
    <property type="entry name" value="C1q_dom"/>
</dbReference>
<reference evidence="9 10" key="1">
    <citation type="submission" date="2021-06" db="EMBL/GenBank/DDBJ databases">
        <authorList>
            <person name="Palmer J.M."/>
        </authorList>
    </citation>
    <scope>NUCLEOTIDE SEQUENCE [LARGE SCALE GENOMIC DNA]</scope>
    <source>
        <strain evidence="9 10">GA_2019</strain>
        <tissue evidence="9">Muscle</tissue>
    </source>
</reference>
<evidence type="ECO:0000256" key="7">
    <source>
        <dbReference type="SAM" id="MobiDB-lite"/>
    </source>
</evidence>
<dbReference type="Gene3D" id="2.60.120.40">
    <property type="match status" value="1"/>
</dbReference>
<dbReference type="Pfam" id="PF01391">
    <property type="entry name" value="Collagen"/>
    <property type="match status" value="2"/>
</dbReference>